<dbReference type="AlphaFoldDB" id="A0A0E2Z3W3"/>
<dbReference type="Proteomes" id="UP000028839">
    <property type="component" value="Unassembled WGS sequence"/>
</dbReference>
<sequence length="265" mass="29311">MNDCVTHTSFWRTLQTRIQTFSTNLALRHSLSKRTILLAQGAKHIPSDIRGYWLLIYGISPKKIATFKSELRRITEQIDSDPEKSDSPVSDYMERENVVLSRDAQRQNLRKLGALFTELTGNALVVSELSSNSDALPLVSYGCLALLLETLYVDPGPEVLKRAYELRKCLQLIKRGNFGAILPVTTKTLQQLILDVEAIRNKVAAGPLDEPPNPTMMQWIPGFGLPSDIPLPGSYLGGDDVYGLCIQAAAPLSEDSSPGNQNKDE</sequence>
<evidence type="ECO:0000313" key="2">
    <source>
        <dbReference type="Proteomes" id="UP000028839"/>
    </source>
</evidence>
<proteinExistence type="predicted"/>
<comment type="caution">
    <text evidence="1">The sequence shown here is derived from an EMBL/GenBank/DDBJ whole genome shotgun (WGS) entry which is preliminary data.</text>
</comment>
<gene>
    <name evidence="1" type="ORF">IB75_05680</name>
</gene>
<reference evidence="1 2" key="1">
    <citation type="submission" date="2014-07" db="EMBL/GenBank/DDBJ databases">
        <title>Comparative analysis of Nitrosococcus oceani genome inventories of strains from Pacific and Atlantic gyres.</title>
        <authorList>
            <person name="Lim C.K."/>
            <person name="Wang L."/>
            <person name="Sayavedra-Soto L.A."/>
            <person name="Klotz M.G."/>
        </authorList>
    </citation>
    <scope>NUCLEOTIDE SEQUENCE [LARGE SCALE GENOMIC DNA]</scope>
    <source>
        <strain evidence="1 2">C-27</strain>
    </source>
</reference>
<organism evidence="1 2">
    <name type="scientific">Nitrosococcus oceani C-27</name>
    <dbReference type="NCBI Taxonomy" id="314279"/>
    <lineage>
        <taxon>Bacteria</taxon>
        <taxon>Pseudomonadati</taxon>
        <taxon>Pseudomonadota</taxon>
        <taxon>Gammaproteobacteria</taxon>
        <taxon>Chromatiales</taxon>
        <taxon>Chromatiaceae</taxon>
        <taxon>Nitrosococcus</taxon>
    </lineage>
</organism>
<evidence type="ECO:0000313" key="1">
    <source>
        <dbReference type="EMBL" id="KFI19891.1"/>
    </source>
</evidence>
<dbReference type="OrthoDB" id="9815193at2"/>
<accession>A0A0E2Z3W3</accession>
<name>A0A0E2Z3W3_9GAMM</name>
<protein>
    <submittedName>
        <fullName evidence="1">Uncharacterized protein</fullName>
    </submittedName>
</protein>
<dbReference type="EMBL" id="JPGN01000034">
    <property type="protein sequence ID" value="KFI19891.1"/>
    <property type="molecule type" value="Genomic_DNA"/>
</dbReference>
<dbReference type="HOGENOM" id="CLU_1049009_0_0_6"/>